<evidence type="ECO:0000256" key="1">
    <source>
        <dbReference type="ARBA" id="ARBA00022801"/>
    </source>
</evidence>
<dbReference type="Gene3D" id="3.40.50.1820">
    <property type="entry name" value="alpha/beta hydrolase"/>
    <property type="match status" value="1"/>
</dbReference>
<dbReference type="Proteomes" id="UP001597116">
    <property type="component" value="Unassembled WGS sequence"/>
</dbReference>
<dbReference type="SUPFAM" id="SSF53474">
    <property type="entry name" value="alpha/beta-Hydrolases"/>
    <property type="match status" value="1"/>
</dbReference>
<sequence length="266" mass="30387">MKEIQRDGATIHYRMEGEGDTTLLFVHGAFTNQTYWDNQVAFFSPDFKVVTLDLPGHGESGRDRTEWSVEGFGQDVVTVIRELELQNVILIGHSMGACATLEAAVAYPDPIIGFIVVDMFKTAGTPLPDEYQDQVEALKENLKSDFGNTSEQYAYLALVTPQTPEPVAKRVAVDYRYAHPPMGRPIIAQVFDYYQRERELLPQLKFKFYVINADYMPFNEEPLKRYLTVDYQIFHVPSTSHYPMLEDPDRFNQTLMEVIDNVLAGK</sequence>
<accession>A0ABW3Q8F0</accession>
<gene>
    <name evidence="3" type="ORF">ACFQ4C_10755</name>
</gene>
<dbReference type="Pfam" id="PF12697">
    <property type="entry name" value="Abhydrolase_6"/>
    <property type="match status" value="1"/>
</dbReference>
<reference evidence="4" key="1">
    <citation type="journal article" date="2019" name="Int. J. Syst. Evol. Microbiol.">
        <title>The Global Catalogue of Microorganisms (GCM) 10K type strain sequencing project: providing services to taxonomists for standard genome sequencing and annotation.</title>
        <authorList>
            <consortium name="The Broad Institute Genomics Platform"/>
            <consortium name="The Broad Institute Genome Sequencing Center for Infectious Disease"/>
            <person name="Wu L."/>
            <person name="Ma J."/>
        </authorList>
    </citation>
    <scope>NUCLEOTIDE SEQUENCE [LARGE SCALE GENOMIC DNA]</scope>
    <source>
        <strain evidence="4">CCUG 55608</strain>
    </source>
</reference>
<evidence type="ECO:0000313" key="4">
    <source>
        <dbReference type="Proteomes" id="UP001597116"/>
    </source>
</evidence>
<comment type="caution">
    <text evidence="3">The sequence shown here is derived from an EMBL/GenBank/DDBJ whole genome shotgun (WGS) entry which is preliminary data.</text>
</comment>
<keyword evidence="1 3" id="KW-0378">Hydrolase</keyword>
<dbReference type="PANTHER" id="PTHR43798:SF31">
    <property type="entry name" value="AB HYDROLASE SUPERFAMILY PROTEIN YCLE"/>
    <property type="match status" value="1"/>
</dbReference>
<feature type="domain" description="AB hydrolase-1" evidence="2">
    <location>
        <begin position="23"/>
        <end position="253"/>
    </location>
</feature>
<dbReference type="PRINTS" id="PR00111">
    <property type="entry name" value="ABHYDROLASE"/>
</dbReference>
<proteinExistence type="predicted"/>
<protein>
    <submittedName>
        <fullName evidence="3">Alpha/beta fold hydrolase</fullName>
    </submittedName>
</protein>
<dbReference type="RefSeq" id="WP_265992036.1">
    <property type="nucleotide sequence ID" value="NZ_CP110973.1"/>
</dbReference>
<dbReference type="PANTHER" id="PTHR43798">
    <property type="entry name" value="MONOACYLGLYCEROL LIPASE"/>
    <property type="match status" value="1"/>
</dbReference>
<dbReference type="GO" id="GO:0016787">
    <property type="term" value="F:hydrolase activity"/>
    <property type="evidence" value="ECO:0007669"/>
    <property type="project" value="UniProtKB-KW"/>
</dbReference>
<organism evidence="3 4">
    <name type="scientific">Larkinella insperata</name>
    <dbReference type="NCBI Taxonomy" id="332158"/>
    <lineage>
        <taxon>Bacteria</taxon>
        <taxon>Pseudomonadati</taxon>
        <taxon>Bacteroidota</taxon>
        <taxon>Cytophagia</taxon>
        <taxon>Cytophagales</taxon>
        <taxon>Spirosomataceae</taxon>
        <taxon>Larkinella</taxon>
    </lineage>
</organism>
<dbReference type="InterPro" id="IPR050266">
    <property type="entry name" value="AB_hydrolase_sf"/>
</dbReference>
<dbReference type="InterPro" id="IPR029058">
    <property type="entry name" value="AB_hydrolase_fold"/>
</dbReference>
<dbReference type="InterPro" id="IPR000073">
    <property type="entry name" value="AB_hydrolase_1"/>
</dbReference>
<dbReference type="EMBL" id="JBHTLP010000008">
    <property type="protein sequence ID" value="MFD1141592.1"/>
    <property type="molecule type" value="Genomic_DNA"/>
</dbReference>
<evidence type="ECO:0000259" key="2">
    <source>
        <dbReference type="Pfam" id="PF12697"/>
    </source>
</evidence>
<name>A0ABW3Q8F0_9BACT</name>
<evidence type="ECO:0000313" key="3">
    <source>
        <dbReference type="EMBL" id="MFD1141592.1"/>
    </source>
</evidence>
<keyword evidence="4" id="KW-1185">Reference proteome</keyword>